<reference evidence="3" key="2">
    <citation type="submission" date="2025-09" db="UniProtKB">
        <authorList>
            <consortium name="Ensembl"/>
        </authorList>
    </citation>
    <scope>IDENTIFICATION</scope>
</reference>
<feature type="compositionally biased region" description="Polar residues" evidence="2">
    <location>
        <begin position="139"/>
        <end position="150"/>
    </location>
</feature>
<dbReference type="Proteomes" id="UP000694417">
    <property type="component" value="Unplaced"/>
</dbReference>
<proteinExistence type="predicted"/>
<protein>
    <submittedName>
        <fullName evidence="3">Alanine and arginine rich domain containing protein</fullName>
    </submittedName>
</protein>
<accession>A0A8D2I577</accession>
<feature type="region of interest" description="Disordered" evidence="2">
    <location>
        <begin position="133"/>
        <end position="157"/>
    </location>
</feature>
<dbReference type="InterPro" id="IPR051771">
    <property type="entry name" value="FAM167_domain"/>
</dbReference>
<keyword evidence="1" id="KW-0175">Coiled coil</keyword>
<dbReference type="GeneID" id="113186415"/>
<name>A0A8D2I577_UROPR</name>
<dbReference type="PANTHER" id="PTHR32289">
    <property type="entry name" value="PROTEIN FAM167A"/>
    <property type="match status" value="1"/>
</dbReference>
<feature type="compositionally biased region" description="Polar residues" evidence="2">
    <location>
        <begin position="1"/>
        <end position="11"/>
    </location>
</feature>
<feature type="region of interest" description="Disordered" evidence="2">
    <location>
        <begin position="1"/>
        <end position="42"/>
    </location>
</feature>
<gene>
    <name evidence="3" type="primary">AARD</name>
</gene>
<dbReference type="Ensembl" id="ENSUPAT00010026008.1">
    <property type="protein sequence ID" value="ENSUPAP00010022849.1"/>
    <property type="gene ID" value="ENSUPAG00010018136.1"/>
</dbReference>
<dbReference type="AlphaFoldDB" id="A0A8D2I577"/>
<dbReference type="PANTHER" id="PTHR32289:SF2">
    <property type="entry name" value="ALANINE AND ARGININE-RICH DOMAIN-CONTAINING PROTEIN"/>
    <property type="match status" value="1"/>
</dbReference>
<evidence type="ECO:0000313" key="3">
    <source>
        <dbReference type="Ensembl" id="ENSUPAP00010022849.1"/>
    </source>
</evidence>
<evidence type="ECO:0000256" key="2">
    <source>
        <dbReference type="SAM" id="MobiDB-lite"/>
    </source>
</evidence>
<feature type="coiled-coil region" evidence="1">
    <location>
        <begin position="69"/>
        <end position="132"/>
    </location>
</feature>
<sequence>MGSGTTVTAQREFSGGPMESPAELDCGPQPFVSGAVQEESPAANPLLEDLRRRLMRALQRTVARWGSRRAREAAAAAEAAAEAAALEEQSRARVESALGRLRAELLEMRFQNHQLARTLLDLNTKMQQLKTEHELEIASESQSLEDNAVNQEHDLNP</sequence>
<evidence type="ECO:0000256" key="1">
    <source>
        <dbReference type="SAM" id="Coils"/>
    </source>
</evidence>
<keyword evidence="4" id="KW-1185">Reference proteome</keyword>
<dbReference type="GeneTree" id="ENSGT00390000007815"/>
<organism evidence="3 4">
    <name type="scientific">Urocitellus parryii</name>
    <name type="common">Arctic ground squirrel</name>
    <name type="synonym">Spermophilus parryii</name>
    <dbReference type="NCBI Taxonomy" id="9999"/>
    <lineage>
        <taxon>Eukaryota</taxon>
        <taxon>Metazoa</taxon>
        <taxon>Chordata</taxon>
        <taxon>Craniata</taxon>
        <taxon>Vertebrata</taxon>
        <taxon>Euteleostomi</taxon>
        <taxon>Mammalia</taxon>
        <taxon>Eutheria</taxon>
        <taxon>Euarchontoglires</taxon>
        <taxon>Glires</taxon>
        <taxon>Rodentia</taxon>
        <taxon>Sciuromorpha</taxon>
        <taxon>Sciuridae</taxon>
        <taxon>Xerinae</taxon>
        <taxon>Marmotini</taxon>
        <taxon>Urocitellus</taxon>
    </lineage>
</organism>
<dbReference type="RefSeq" id="XP_026249645.1">
    <property type="nucleotide sequence ID" value="XM_026393860.1"/>
</dbReference>
<evidence type="ECO:0000313" key="4">
    <source>
        <dbReference type="Proteomes" id="UP000694417"/>
    </source>
</evidence>
<reference evidence="3" key="1">
    <citation type="submission" date="2025-08" db="UniProtKB">
        <authorList>
            <consortium name="Ensembl"/>
        </authorList>
    </citation>
    <scope>IDENTIFICATION</scope>
</reference>